<comment type="caution">
    <text evidence="1">The sequence shown here is derived from an EMBL/GenBank/DDBJ whole genome shotgun (WGS) entry which is preliminary data.</text>
</comment>
<dbReference type="EMBL" id="CM020618">
    <property type="protein sequence ID" value="KAK1857635.1"/>
    <property type="molecule type" value="Genomic_DNA"/>
</dbReference>
<proteinExistence type="predicted"/>
<evidence type="ECO:0000313" key="1">
    <source>
        <dbReference type="EMBL" id="KAK1857635.1"/>
    </source>
</evidence>
<dbReference type="Proteomes" id="UP000798662">
    <property type="component" value="Chromosome 1"/>
</dbReference>
<accession>A0ACC3BI98</accession>
<gene>
    <name evidence="1" type="ORF">I4F81_000251</name>
</gene>
<evidence type="ECO:0000313" key="2">
    <source>
        <dbReference type="Proteomes" id="UP000798662"/>
    </source>
</evidence>
<sequence length="236" mass="25577">MAGSSRSSAGVGGAGGAGSAAGAGGGPADDTAGGQVAVPRPVPRPARNIQLKVGLLGDSYVGKTSLMVKYVENRFDEDYIQTLGINFMEKIITLRERTVTFTIFDLGGGENEFNSMIPLVCADASAILFMFDLTRRLTLQSIKEWYRQARGFNHVFVPLLVGTKFDTFASLAVERQQDTVANARKFARAMHAPLIFTSASHSINVQKLFKIVLAIRFNLKCNVPRMSSPGQPIIEY</sequence>
<name>A0ACC3BI98_PYRYE</name>
<protein>
    <submittedName>
        <fullName evidence="1">Uncharacterized protein</fullName>
    </submittedName>
</protein>
<organism evidence="1 2">
    <name type="scientific">Pyropia yezoensis</name>
    <name type="common">Susabi-nori</name>
    <name type="synonym">Porphyra yezoensis</name>
    <dbReference type="NCBI Taxonomy" id="2788"/>
    <lineage>
        <taxon>Eukaryota</taxon>
        <taxon>Rhodophyta</taxon>
        <taxon>Bangiophyceae</taxon>
        <taxon>Bangiales</taxon>
        <taxon>Bangiaceae</taxon>
        <taxon>Pyropia</taxon>
    </lineage>
</organism>
<keyword evidence="2" id="KW-1185">Reference proteome</keyword>
<reference evidence="1" key="1">
    <citation type="submission" date="2019-11" db="EMBL/GenBank/DDBJ databases">
        <title>Nori genome reveals adaptations in red seaweeds to the harsh intertidal environment.</title>
        <authorList>
            <person name="Wang D."/>
            <person name="Mao Y."/>
        </authorList>
    </citation>
    <scope>NUCLEOTIDE SEQUENCE</scope>
    <source>
        <tissue evidence="1">Gametophyte</tissue>
    </source>
</reference>